<gene>
    <name evidence="2" type="ORF">D5086_0000143300</name>
</gene>
<evidence type="ECO:0000313" key="2">
    <source>
        <dbReference type="EMBL" id="TKS04605.1"/>
    </source>
</evidence>
<reference evidence="2" key="1">
    <citation type="submission" date="2018-10" db="EMBL/GenBank/DDBJ databases">
        <title>Population genomic analysis revealed the cold adaptation of white poplar.</title>
        <authorList>
            <person name="Liu Y.-J."/>
        </authorList>
    </citation>
    <scope>NUCLEOTIDE SEQUENCE [LARGE SCALE GENOMIC DNA]</scope>
    <source>
        <strain evidence="2">PAL-ZL1</strain>
    </source>
</reference>
<proteinExistence type="predicted"/>
<dbReference type="AlphaFoldDB" id="A0A4U5Q8I6"/>
<evidence type="ECO:0000256" key="1">
    <source>
        <dbReference type="SAM" id="MobiDB-lite"/>
    </source>
</evidence>
<accession>A0A4U5Q8I6</accession>
<organism evidence="2">
    <name type="scientific">Populus alba</name>
    <name type="common">White poplar</name>
    <dbReference type="NCBI Taxonomy" id="43335"/>
    <lineage>
        <taxon>Eukaryota</taxon>
        <taxon>Viridiplantae</taxon>
        <taxon>Streptophyta</taxon>
        <taxon>Embryophyta</taxon>
        <taxon>Tracheophyta</taxon>
        <taxon>Spermatophyta</taxon>
        <taxon>Magnoliopsida</taxon>
        <taxon>eudicotyledons</taxon>
        <taxon>Gunneridae</taxon>
        <taxon>Pentapetalae</taxon>
        <taxon>rosids</taxon>
        <taxon>fabids</taxon>
        <taxon>Malpighiales</taxon>
        <taxon>Salicaceae</taxon>
        <taxon>Saliceae</taxon>
        <taxon>Populus</taxon>
    </lineage>
</organism>
<protein>
    <submittedName>
        <fullName evidence="2">Uncharacterized protein</fullName>
    </submittedName>
</protein>
<name>A0A4U5Q8I6_POPAL</name>
<sequence>MHGKTLGPMMTLDWTRGEHFGERKTKKTLNLTLSHSRRYTTFPFNQRPTLSSPHFLETTAGPSPFETKKTSAACTQSRRSLLLQKRPRLIPPPPVISHSRPSTQPFPTSPLPYFSPSHRPAKATPTSTSIYPRSSRPPFGQTSGVSAASPSEDPADPAHFPQLAPPLPTIHQRCRPVSTETNPE</sequence>
<feature type="region of interest" description="Disordered" evidence="1">
    <location>
        <begin position="82"/>
        <end position="184"/>
    </location>
</feature>
<comment type="caution">
    <text evidence="2">The sequence shown here is derived from an EMBL/GenBank/DDBJ whole genome shotgun (WGS) entry which is preliminary data.</text>
</comment>
<dbReference type="EMBL" id="RCHU01000459">
    <property type="protein sequence ID" value="TKS04605.1"/>
    <property type="molecule type" value="Genomic_DNA"/>
</dbReference>